<dbReference type="Gene3D" id="1.25.40.10">
    <property type="entry name" value="Tetratricopeptide repeat domain"/>
    <property type="match status" value="2"/>
</dbReference>
<sequence>MRTLFFTISLLYLFPVLGQVQQDSLEIELRQKVNDAANDSLKVHYLIELTKEVEKYSIDQGRDLMNQTLQLINNIDAPSYHFLKQKAIVFDLLGKYESRQTNYKNALDLKLKALKIREKLQDSFEIAKSYHNIGMIFRYEKEYDKSKSYFLKCIAIRKRYLDSTQLSRTYNMLGVVHYYTKQNDSAMYYYQLSKNYALTLEEKAKSNDNIAAIYYTTGNYKEAIEIYKENLAIFKSSKNYNFVVNNLMHLSKIHSDLGKHQEAVAYVDEALDYAKKYGSTSKLALIFQLRSHVHEEMGAYKYALKDYRNHKFYYDSIYNVRNAKKITVLELNHQFQKEKLADSLQFANEKREIELKAETQKTRNQLYVVLLIAAVVGIIALLIVMRNRKKLNKERIKKEQLEKELLDEKLKHTTYQTKQLIADNKMRLQFKQEFLVKLKKVKQHADAVDVSDFQSLITDLNSQITTESKFDFIGDNIEQIDREFNEKLRRLYPDLTKSEREICALMRMNLSLKEIMVIRNVTMGSIKASRHRIRKKIGLDREQELEQFISKLV</sequence>
<comment type="caution">
    <text evidence="7">The sequence shown here is derived from an EMBL/GenBank/DDBJ whole genome shotgun (WGS) entry which is preliminary data.</text>
</comment>
<keyword evidence="1" id="KW-0677">Repeat</keyword>
<accession>A0A936ZVZ1</accession>
<dbReference type="SUPFAM" id="SSF46894">
    <property type="entry name" value="C-terminal effector domain of the bipartite response regulators"/>
    <property type="match status" value="1"/>
</dbReference>
<dbReference type="SMART" id="SM00028">
    <property type="entry name" value="TPR"/>
    <property type="match status" value="6"/>
</dbReference>
<keyword evidence="2 3" id="KW-0802">TPR repeat</keyword>
<dbReference type="PANTHER" id="PTHR45641">
    <property type="entry name" value="TETRATRICOPEPTIDE REPEAT PROTEIN (AFU_ORTHOLOGUE AFUA_6G03870)"/>
    <property type="match status" value="1"/>
</dbReference>
<dbReference type="Gene3D" id="1.10.10.10">
    <property type="entry name" value="Winged helix-like DNA-binding domain superfamily/Winged helix DNA-binding domain"/>
    <property type="match status" value="1"/>
</dbReference>
<keyword evidence="5" id="KW-0812">Transmembrane</keyword>
<evidence type="ECO:0000259" key="6">
    <source>
        <dbReference type="SMART" id="SM00421"/>
    </source>
</evidence>
<evidence type="ECO:0000313" key="7">
    <source>
        <dbReference type="EMBL" id="MBL0685683.1"/>
    </source>
</evidence>
<feature type="coiled-coil region" evidence="4">
    <location>
        <begin position="384"/>
        <end position="418"/>
    </location>
</feature>
<name>A0A936ZVZ1_9FLAO</name>
<dbReference type="SMART" id="SM00421">
    <property type="entry name" value="HTH_LUXR"/>
    <property type="match status" value="1"/>
</dbReference>
<feature type="repeat" description="TPR" evidence="3">
    <location>
        <begin position="204"/>
        <end position="237"/>
    </location>
</feature>
<proteinExistence type="predicted"/>
<dbReference type="PROSITE" id="PS50005">
    <property type="entry name" value="TPR"/>
    <property type="match status" value="2"/>
</dbReference>
<keyword evidence="8" id="KW-1185">Reference proteome</keyword>
<dbReference type="InterPro" id="IPR011990">
    <property type="entry name" value="TPR-like_helical_dom_sf"/>
</dbReference>
<evidence type="ECO:0000256" key="4">
    <source>
        <dbReference type="SAM" id="Coils"/>
    </source>
</evidence>
<dbReference type="Pfam" id="PF13424">
    <property type="entry name" value="TPR_12"/>
    <property type="match status" value="2"/>
</dbReference>
<keyword evidence="5" id="KW-1133">Transmembrane helix</keyword>
<evidence type="ECO:0000256" key="2">
    <source>
        <dbReference type="ARBA" id="ARBA00022803"/>
    </source>
</evidence>
<dbReference type="RefSeq" id="WP_201924013.1">
    <property type="nucleotide sequence ID" value="NZ_BAABAX010000026.1"/>
</dbReference>
<dbReference type="Proteomes" id="UP000651057">
    <property type="component" value="Unassembled WGS sequence"/>
</dbReference>
<dbReference type="SUPFAM" id="SSF48452">
    <property type="entry name" value="TPR-like"/>
    <property type="match status" value="2"/>
</dbReference>
<keyword evidence="4" id="KW-0175">Coiled coil</keyword>
<organism evidence="7 8">
    <name type="scientific">Aquimarina mytili</name>
    <dbReference type="NCBI Taxonomy" id="874423"/>
    <lineage>
        <taxon>Bacteria</taxon>
        <taxon>Pseudomonadati</taxon>
        <taxon>Bacteroidota</taxon>
        <taxon>Flavobacteriia</taxon>
        <taxon>Flavobacteriales</taxon>
        <taxon>Flavobacteriaceae</taxon>
        <taxon>Aquimarina</taxon>
    </lineage>
</organism>
<gene>
    <name evidence="7" type="ORF">JJQ60_19280</name>
</gene>
<reference evidence="7" key="1">
    <citation type="submission" date="2021-01" db="EMBL/GenBank/DDBJ databases">
        <authorList>
            <person name="Zhong Y.L."/>
        </authorList>
    </citation>
    <scope>NUCLEOTIDE SEQUENCE</scope>
    <source>
        <strain evidence="7">KCTC 23302</strain>
    </source>
</reference>
<protein>
    <submittedName>
        <fullName evidence="7">Tetratricopeptide repeat protein</fullName>
    </submittedName>
</protein>
<dbReference type="EMBL" id="JAERQJ010000011">
    <property type="protein sequence ID" value="MBL0685683.1"/>
    <property type="molecule type" value="Genomic_DNA"/>
</dbReference>
<dbReference type="InterPro" id="IPR000792">
    <property type="entry name" value="Tscrpt_reg_LuxR_C"/>
</dbReference>
<dbReference type="InterPro" id="IPR036388">
    <property type="entry name" value="WH-like_DNA-bd_sf"/>
</dbReference>
<dbReference type="GO" id="GO:0003677">
    <property type="term" value="F:DNA binding"/>
    <property type="evidence" value="ECO:0007669"/>
    <property type="project" value="InterPro"/>
</dbReference>
<dbReference type="GO" id="GO:0006355">
    <property type="term" value="P:regulation of DNA-templated transcription"/>
    <property type="evidence" value="ECO:0007669"/>
    <property type="project" value="InterPro"/>
</dbReference>
<feature type="repeat" description="TPR" evidence="3">
    <location>
        <begin position="127"/>
        <end position="160"/>
    </location>
</feature>
<dbReference type="InterPro" id="IPR016032">
    <property type="entry name" value="Sig_transdc_resp-reg_C-effctor"/>
</dbReference>
<dbReference type="PANTHER" id="PTHR45641:SF19">
    <property type="entry name" value="NEPHROCYSTIN-3"/>
    <property type="match status" value="1"/>
</dbReference>
<evidence type="ECO:0000313" key="8">
    <source>
        <dbReference type="Proteomes" id="UP000651057"/>
    </source>
</evidence>
<dbReference type="InterPro" id="IPR019734">
    <property type="entry name" value="TPR_rpt"/>
</dbReference>
<dbReference type="AlphaFoldDB" id="A0A936ZVZ1"/>
<evidence type="ECO:0000256" key="5">
    <source>
        <dbReference type="SAM" id="Phobius"/>
    </source>
</evidence>
<evidence type="ECO:0000256" key="3">
    <source>
        <dbReference type="PROSITE-ProRule" id="PRU00339"/>
    </source>
</evidence>
<keyword evidence="5" id="KW-0472">Membrane</keyword>
<evidence type="ECO:0000256" key="1">
    <source>
        <dbReference type="ARBA" id="ARBA00022737"/>
    </source>
</evidence>
<feature type="domain" description="HTH luxR-type" evidence="6">
    <location>
        <begin position="492"/>
        <end position="549"/>
    </location>
</feature>
<feature type="transmembrane region" description="Helical" evidence="5">
    <location>
        <begin position="366"/>
        <end position="385"/>
    </location>
</feature>